<evidence type="ECO:0000259" key="7">
    <source>
        <dbReference type="Pfam" id="PF12340"/>
    </source>
</evidence>
<evidence type="ECO:0000313" key="11">
    <source>
        <dbReference type="Proteomes" id="UP000293360"/>
    </source>
</evidence>
<dbReference type="EMBL" id="QJNU01000967">
    <property type="protein sequence ID" value="RYO81922.1"/>
    <property type="molecule type" value="Genomic_DNA"/>
</dbReference>
<keyword evidence="5" id="KW-0378">Hydrolase</keyword>
<sequence length="3036" mass="341908">MDLLHVVFNHLVLPHQLPGAQDANIEDVSHDVLARIIRACKTINAFVDAPWSEAFQSLKASFEACLALNSGRLEKSTMLKHFSHLQPNHMLILYVVEQNAALLVRRENCDGQHRVIFEAFETSAVSEQVLAAGHALQWDFPGRSVQMSLTSFADEPFQESLAAFLEQASMESLYSLQASTRKANTSVTEVRDTADPALITQMLMPLLEAIGSHFQAPILRKRGRVGYKILMCLLLTELLKESAGQLHPDLVITLRAKLCRRMAKLEMDGKEIRSTEAEAYQSLFNRIVPAITAAIEEATAQVEAAWRIFKCATTRHVPKLPLRAPDHTLQLSLLNSGGYLDGLLSSQPSRQSSFVSVDLPQPLDKSVRQIQAFTDNVFRLAAMEMRMDRDEPPNLDTSRAYKACCLQLAKQIDEVFTEVGTTYNSDPEQMSAMILTLFTLWVRLDECAVVACPLLGEYRPVFSPELLDVLQLPTMSGMCRLQNIQTYLDQRRSGCRYGTILDRVDKNCLAVRYVAQSAEMQSLCARVQTASDQARDVKEVEWERACNEYDEHTTAISDGSCCCSWRNGQRDVRGCAKCWHWRVRNRMKIQIQEAFLPEKDPARAALIFELAVPSYLSVYRDATWQILSVLAHPSRPAHSSNPEIKLKDCAPLRRYMTAKAEGISLASTIKCFVQTHYKFNAGKVPLSRVILPLAADFELYDHVSGLWVKDLREPLTFQHLCGVHVPRGLQATILPARQHPPPVVDGPSSYEIQANQSECPSEMSVHEFSAYQKLLAGIVRRWPNILVEMGSSNLNFGNEDTMPVLCQLAVQAGPRLPAEVLRAAHVVFREPVFLERLIEMIEKRLHAIQTNWREHNCMELLITLSLRLFSLSSGAVRIRAETLLEAARDATLDWTTRLRKEMHAATDADAAQRIATYGFCAALLCRRTLATYVELNQVISAKDLTSWIQASVALQENLLISVDELPRQLKGMLIRDAKMAYHIQLLLRGTIISHPARVGVGIARSWSGSPNDVTTLFSPWTFLPPPHDRWIVATSSDSRQGFVFSQTVHFNVVEGHLLVDGKLRSKLPLGISNSPAVKEIFGNQHLLTYPSSLPGMTHRLVGLMCGQEVHFGMRDQQVVIRAWAKNGLLEFVSRRIFAGPDNFDLPAELVDNCVHWLNLDTRCLEIRRKPMIWTKRPRDWEVDIPGRRAYRGGVNLVNPQSDVFSRVAGIFRHFEQPERLTVYQPLTDRGRLSVELRHLELSLYVNDDGFLECRQLKAEIDPDQDAGTWYGLQSKIVLRDMITRKRSIIVPLGGIKSKRRGVHVDVRMDSAQEYGKYKIDDILGRLSCPPEPRLLYTKAICHAITSFCLPDVLTGRTGTEEAFDVLRSGAAQPWVPLSSGTHPILKTLEALSPRREYYPTQIKRLQKVTWDEDLTVTIQHDGYESLVRDIMEKSNRLNKFASVTAKDFFIRGPTHLRRRGEMHRRLYERPTLDTAAQITPDMVYVPRDRKATVKAANVYGIARLILTHCSSLYMDTTLMSMLEPSHTIGGFHYKRSSPPNKEPLISQIEDPIIEQWGDLVNFCRYADNTAPLLFRLGLLAFHPRPSMDAIRLLATFASADELKSLRPPPYSSFVDFRSRGRPPIHLLQNIIVPAHLAFKPHLRRGNESRDRAGRDAQEHLDLCQEEGRKLANHILEQWPTPADGLSTENLETEVINVPLALDKIRPEWERRRENGALEGYVNQVQAVLDLRKGPRDTSAPLEWKEASPAFFGKRHWQIIPSVSQDLVIKAGPCLEKPVGRILFEAKGAALRGETVSSPAKTLPSEVTELEDILNKFVSSADILRKQYGADLLRSLEALKVTDQTDVKVPAPALGVVSSAAERAHNTAMLYLERISAALAAEDVRSMWLRLGAIWPCTSPAEVLALLRTASRHSFGTGMKKALVHYGLAVANLQRLERIHHALLRGDKRALTEELQNPGHDNWSPVQLPDWLLLEIDSDFLIRAEQVNVARAVIAPQSGRNSVLQMNMGKGKTSCIVPMVIAVLADGKSLSRLIVPKALLMQTAQMVQSRLGGLAGREVRHVPFSRKTQTTLEMLALYADLHREICSLRGLILTSHEHVLSYKLGGWQHLADNKLEVASNMIGFQHWLDDHCRDVLDECDFTLSVKTQLNYPSGAEMTVDGHPFRWQVAQELLALAAHHVAILRHKFPASIEVLERSGSFPMVHFLKSDVEDILHGHIVDDICAGRTTFLRPADTTFPNRQKHIRQVLCGQKFDGCLFMQAVNAFVNPQAASKVLLIVRGHLINRILLLCLNKRWNVQYGLHPGRHPVAVPFEAKGTPSEQSEFGHPDVAIIFTCLAFYYAGLTFKQFRQGLQRALQSDDPAAQYEDWTSGCSDLPEALYHWNVINVDDAAQMEELWQHVRLDSVVINHYLNHFVFPAHAKQFDVKLQASAWDIPLFSQAEQRSARTTGFSGTNDNRTMLPLTIQQDDLPSLLQTSAEVLSYFLQPRNRGYKVISNAHGGRLTEAGFLRQLHAANIRILIDAGAYILEMDNKTLAQAWLVVDHKAKAAVYFGNDNRAWVHYRGDAKNDVPLLATPFADNLGECVVYLDEAHTRGIDLRLPVDAHGALTLALKQTKDYTMQAAMRLRQLRTTQSVTFFAPPEVDQSIKDFCCPATDERLGSSHVVPWLLEQTCRANEDLQSLYVAQGLDFCRRTDAEWRHHDYLADPTHRAQLLDVLRQPERQTLKQLYGGASVGFSTGSQGRISAQQLQVFAEQLTRCSSKRTPHHIGSFEEVEQEREVRAQVEQVRQVQKPLRYEALPFPGLHPAISCFARTGVLESTLYDQSDTVFEHAFAWVAKTSVGRHFGVRETDSKMFVSKEFGKTVKCRKDKNVADNFLRPVEWILWSPSTQTALIIIPEEAELLIPMLRLTAGESPVHLIAYAAPVTKAMLSFNRFQHYSLPPLSSEHIFPEWFRFELGVLAGRLYVDLVEWDSLACYLLRPPSAVTRRPAENDVGMGSTGKVIKFADNPAPFLLEWLALRRKTQDVLHTPMGPSYVAL</sequence>
<comment type="catalytic activity">
    <reaction evidence="1">
        <text>Thiol-dependent hydrolysis of ester, thioester, amide, peptide and isopeptide bonds formed by the C-terminal Gly of ubiquitin (a 76-residue protein attached to proteins as an intracellular targeting signal).</text>
        <dbReference type="EC" id="3.4.19.12"/>
    </reaction>
</comment>
<evidence type="ECO:0000313" key="10">
    <source>
        <dbReference type="EMBL" id="RYO81922.1"/>
    </source>
</evidence>
<evidence type="ECO:0000256" key="3">
    <source>
        <dbReference type="ARBA" id="ARBA00022670"/>
    </source>
</evidence>
<evidence type="ECO:0000256" key="4">
    <source>
        <dbReference type="ARBA" id="ARBA00022786"/>
    </source>
</evidence>
<keyword evidence="4" id="KW-0833">Ubl conjugation pathway</keyword>
<evidence type="ECO:0000259" key="8">
    <source>
        <dbReference type="Pfam" id="PF12359"/>
    </source>
</evidence>
<dbReference type="PANTHER" id="PTHR13367">
    <property type="entry name" value="UBIQUITIN THIOESTERASE"/>
    <property type="match status" value="1"/>
</dbReference>
<feature type="domain" description="DUF6606" evidence="9">
    <location>
        <begin position="7"/>
        <end position="223"/>
    </location>
</feature>
<feature type="domain" description="DUF3645" evidence="8">
    <location>
        <begin position="2301"/>
        <end position="2333"/>
    </location>
</feature>
<dbReference type="GO" id="GO:0004843">
    <property type="term" value="F:cysteine-type deubiquitinase activity"/>
    <property type="evidence" value="ECO:0007669"/>
    <property type="project" value="UniProtKB-EC"/>
</dbReference>
<dbReference type="SUPFAM" id="SSF52540">
    <property type="entry name" value="P-loop containing nucleoside triphosphate hydrolases"/>
    <property type="match status" value="1"/>
</dbReference>
<dbReference type="EC" id="3.4.19.12" evidence="2"/>
<proteinExistence type="predicted"/>
<accession>A0A4V1X8W9</accession>
<dbReference type="Pfam" id="PF12340">
    <property type="entry name" value="DUF3638"/>
    <property type="match status" value="1"/>
</dbReference>
<name>A0A4V1X8W9_9PEZI</name>
<evidence type="ECO:0000259" key="9">
    <source>
        <dbReference type="Pfam" id="PF20255"/>
    </source>
</evidence>
<comment type="caution">
    <text evidence="10">The sequence shown here is derived from an EMBL/GenBank/DDBJ whole genome shotgun (WGS) entry which is preliminary data.</text>
</comment>
<evidence type="ECO:0000256" key="6">
    <source>
        <dbReference type="ARBA" id="ARBA00022807"/>
    </source>
</evidence>
<gene>
    <name evidence="10" type="ORF">DL764_009692</name>
</gene>
<dbReference type="Pfam" id="PF20255">
    <property type="entry name" value="DUF6606"/>
    <property type="match status" value="1"/>
</dbReference>
<keyword evidence="11" id="KW-1185">Reference proteome</keyword>
<dbReference type="InterPro" id="IPR046541">
    <property type="entry name" value="DUF6606"/>
</dbReference>
<dbReference type="Pfam" id="PF12359">
    <property type="entry name" value="DUF3645"/>
    <property type="match status" value="1"/>
</dbReference>
<keyword evidence="6" id="KW-0788">Thiol protease</keyword>
<dbReference type="InterPro" id="IPR051346">
    <property type="entry name" value="OTU_Deubiquitinase"/>
</dbReference>
<dbReference type="InterPro" id="IPR022105">
    <property type="entry name" value="DUF3645"/>
</dbReference>
<keyword evidence="3" id="KW-0645">Protease</keyword>
<dbReference type="Proteomes" id="UP000293360">
    <property type="component" value="Unassembled WGS sequence"/>
</dbReference>
<reference evidence="10 11" key="1">
    <citation type="submission" date="2018-06" db="EMBL/GenBank/DDBJ databases">
        <title>Complete Genomes of Monosporascus.</title>
        <authorList>
            <person name="Robinson A.J."/>
            <person name="Natvig D.O."/>
        </authorList>
    </citation>
    <scope>NUCLEOTIDE SEQUENCE [LARGE SCALE GENOMIC DNA]</scope>
    <source>
        <strain evidence="10 11">CBS 110550</strain>
    </source>
</reference>
<dbReference type="GO" id="GO:0006508">
    <property type="term" value="P:proteolysis"/>
    <property type="evidence" value="ECO:0007669"/>
    <property type="project" value="UniProtKB-KW"/>
</dbReference>
<protein>
    <recommendedName>
        <fullName evidence="2">ubiquitinyl hydrolase 1</fullName>
        <ecNumber evidence="2">3.4.19.12</ecNumber>
    </recommendedName>
</protein>
<feature type="domain" description="DUF3638" evidence="7">
    <location>
        <begin position="1959"/>
        <end position="2180"/>
    </location>
</feature>
<organism evidence="10 11">
    <name type="scientific">Monosporascus ibericus</name>
    <dbReference type="NCBI Taxonomy" id="155417"/>
    <lineage>
        <taxon>Eukaryota</taxon>
        <taxon>Fungi</taxon>
        <taxon>Dikarya</taxon>
        <taxon>Ascomycota</taxon>
        <taxon>Pezizomycotina</taxon>
        <taxon>Sordariomycetes</taxon>
        <taxon>Xylariomycetidae</taxon>
        <taxon>Xylariales</taxon>
        <taxon>Xylariales incertae sedis</taxon>
        <taxon>Monosporascus</taxon>
    </lineage>
</organism>
<dbReference type="InterPro" id="IPR027417">
    <property type="entry name" value="P-loop_NTPase"/>
</dbReference>
<dbReference type="STRING" id="155417.A0A4V1X8W9"/>
<evidence type="ECO:0000256" key="5">
    <source>
        <dbReference type="ARBA" id="ARBA00022801"/>
    </source>
</evidence>
<dbReference type="InterPro" id="IPR022099">
    <property type="entry name" value="DUF3638"/>
</dbReference>
<dbReference type="OrthoDB" id="3182339at2759"/>
<evidence type="ECO:0000256" key="1">
    <source>
        <dbReference type="ARBA" id="ARBA00000707"/>
    </source>
</evidence>
<dbReference type="PANTHER" id="PTHR13367:SF33">
    <property type="entry name" value="P-LOOP CONTAINING NUCLEOSIDE TRIPHOSPHATE HYDROLASE PROTEIN"/>
    <property type="match status" value="1"/>
</dbReference>
<evidence type="ECO:0000256" key="2">
    <source>
        <dbReference type="ARBA" id="ARBA00012759"/>
    </source>
</evidence>